<dbReference type="KEGG" id="asui:ASUIS_0897"/>
<dbReference type="InterPro" id="IPR025948">
    <property type="entry name" value="HTH-like_dom"/>
</dbReference>
<dbReference type="PANTHER" id="PTHR46889:SF4">
    <property type="entry name" value="TRANSPOSASE INSO FOR INSERTION SEQUENCE ELEMENT IS911B-RELATED"/>
    <property type="match status" value="1"/>
</dbReference>
<dbReference type="AlphaFoldDB" id="A0AAD0SS39"/>
<evidence type="ECO:0000313" key="3">
    <source>
        <dbReference type="EMBL" id="AXX89750.1"/>
    </source>
</evidence>
<protein>
    <submittedName>
        <fullName evidence="4">IS3 family transposase orfA</fullName>
    </submittedName>
</protein>
<keyword evidence="5" id="KW-1185">Reference proteome</keyword>
<evidence type="ECO:0000313" key="4">
    <source>
        <dbReference type="EMBL" id="AXX90370.1"/>
    </source>
</evidence>
<dbReference type="KEGG" id="asui:ASUIS_1905"/>
<dbReference type="InterPro" id="IPR050900">
    <property type="entry name" value="Transposase_IS3/IS150/IS904"/>
</dbReference>
<dbReference type="PANTHER" id="PTHR46889">
    <property type="entry name" value="TRANSPOSASE INSF FOR INSERTION SEQUENCE IS3B-RELATED"/>
    <property type="match status" value="1"/>
</dbReference>
<sequence length="180" mass="21473">MAELKQLRAENKLLKQERDILKKATAYAAFETLSKYAWIKEHRKSFNIKLMCKVFKVDKSSYYNWVKNGCVIQKVDEKLNELIEIIFLQSRQTYGTRRIKDKLLERYGVIVSRRRIRNILKQLGLFVKMKRRFKVMTTDSNHNLPIAPNILNRDFYASKVDEKYVGDRSINKKILNISFY</sequence>
<evidence type="ECO:0000259" key="1">
    <source>
        <dbReference type="Pfam" id="PF13276"/>
    </source>
</evidence>
<proteinExistence type="predicted"/>
<dbReference type="EMBL" id="CP032100">
    <property type="protein sequence ID" value="AXX90370.1"/>
    <property type="molecule type" value="Genomic_DNA"/>
</dbReference>
<reference evidence="4 5" key="1">
    <citation type="submission" date="2018-08" db="EMBL/GenBank/DDBJ databases">
        <title>Complete genome of the Arcobacter suis type strain LMG 26152.</title>
        <authorList>
            <person name="Miller W.G."/>
            <person name="Yee E."/>
            <person name="Bono J.L."/>
        </authorList>
    </citation>
    <scope>NUCLEOTIDE SEQUENCE [LARGE SCALE GENOMIC DNA]</scope>
    <source>
        <strain evidence="4 5">CECT 7833</strain>
    </source>
</reference>
<dbReference type="Pfam" id="PF13276">
    <property type="entry name" value="HTH_21"/>
    <property type="match status" value="1"/>
</dbReference>
<dbReference type="EMBL" id="CP032100">
    <property type="protein sequence ID" value="AXX89388.1"/>
    <property type="molecule type" value="Genomic_DNA"/>
</dbReference>
<accession>A0AAD0SS39</accession>
<feature type="domain" description="HTH-like" evidence="1">
    <location>
        <begin position="75"/>
        <end position="133"/>
    </location>
</feature>
<gene>
    <name evidence="2" type="ORF">ASUIS_0897</name>
    <name evidence="3" type="ORF">ASUIS_1265</name>
    <name evidence="4" type="ORF">ASUIS_1905</name>
</gene>
<organism evidence="4 5">
    <name type="scientific">Arcobacter suis CECT 7833</name>
    <dbReference type="NCBI Taxonomy" id="663365"/>
    <lineage>
        <taxon>Bacteria</taxon>
        <taxon>Pseudomonadati</taxon>
        <taxon>Campylobacterota</taxon>
        <taxon>Epsilonproteobacteria</taxon>
        <taxon>Campylobacterales</taxon>
        <taxon>Arcobacteraceae</taxon>
        <taxon>Arcobacter</taxon>
    </lineage>
</organism>
<dbReference type="EMBL" id="CP032100">
    <property type="protein sequence ID" value="AXX89750.1"/>
    <property type="molecule type" value="Genomic_DNA"/>
</dbReference>
<name>A0AAD0SS39_9BACT</name>
<dbReference type="Proteomes" id="UP000263040">
    <property type="component" value="Chromosome"/>
</dbReference>
<evidence type="ECO:0000313" key="2">
    <source>
        <dbReference type="EMBL" id="AXX89388.1"/>
    </source>
</evidence>
<evidence type="ECO:0000313" key="5">
    <source>
        <dbReference type="Proteomes" id="UP000263040"/>
    </source>
</evidence>
<dbReference type="KEGG" id="asui:ASUIS_1265"/>